<dbReference type="CDD" id="cd16926">
    <property type="entry name" value="HATPase_MutL-MLH-PMS-like"/>
    <property type="match status" value="1"/>
</dbReference>
<dbReference type="InterPro" id="IPR014721">
    <property type="entry name" value="Ribsml_uS5_D2-typ_fold_subgr"/>
</dbReference>
<dbReference type="InterPro" id="IPR038973">
    <property type="entry name" value="MutL/Mlh/Pms-like"/>
</dbReference>
<dbReference type="PANTHER" id="PTHR10073">
    <property type="entry name" value="DNA MISMATCH REPAIR PROTEIN MLH, PMS, MUTL"/>
    <property type="match status" value="1"/>
</dbReference>
<comment type="similarity">
    <text evidence="1 4">Belongs to the DNA mismatch repair MutL/HexB family.</text>
</comment>
<proteinExistence type="inferred from homology"/>
<dbReference type="SUPFAM" id="SSF54211">
    <property type="entry name" value="Ribosomal protein S5 domain 2-like"/>
    <property type="match status" value="1"/>
</dbReference>
<dbReference type="OrthoDB" id="9763467at2"/>
<evidence type="ECO:0000313" key="9">
    <source>
        <dbReference type="Proteomes" id="UP000266177"/>
    </source>
</evidence>
<evidence type="ECO:0000256" key="4">
    <source>
        <dbReference type="HAMAP-Rule" id="MF_00149"/>
    </source>
</evidence>
<dbReference type="GO" id="GO:0140664">
    <property type="term" value="F:ATP-dependent DNA damage sensor activity"/>
    <property type="evidence" value="ECO:0007669"/>
    <property type="project" value="InterPro"/>
</dbReference>
<dbReference type="GO" id="GO:0006298">
    <property type="term" value="P:mismatch repair"/>
    <property type="evidence" value="ECO:0007669"/>
    <property type="project" value="UniProtKB-UniRule"/>
</dbReference>
<evidence type="ECO:0000259" key="7">
    <source>
        <dbReference type="SMART" id="SM01340"/>
    </source>
</evidence>
<dbReference type="AlphaFoldDB" id="A0A3A3GIX0"/>
<keyword evidence="8" id="KW-0540">Nuclease</keyword>
<dbReference type="Pfam" id="PF13589">
    <property type="entry name" value="HATPase_c_3"/>
    <property type="match status" value="1"/>
</dbReference>
<dbReference type="Gene3D" id="3.30.1540.20">
    <property type="entry name" value="MutL, C-terminal domain, dimerisation subdomain"/>
    <property type="match status" value="1"/>
</dbReference>
<dbReference type="Gene3D" id="3.30.565.10">
    <property type="entry name" value="Histidine kinase-like ATPase, C-terminal domain"/>
    <property type="match status" value="1"/>
</dbReference>
<sequence>MAVIRILDEHIANQIAAGEVVERPSSVVKELVENSIDAGSTRIDVTVEEGGLQLIRVKDNGSGIGEDDVENAFQRHATSKIASGKDLFAIRSLGFRGEALPSIAAVARVELTSCADDRGLGRKLTIEGGTAQASEPAQSMQGTDIAVRDLFYNTPARLKYMKTVQTELGHISDYIYRLALAYPQIAFTLKHNENLLLQTIGNGDLQQVIAAVYGVQTAKSMVPVEAEQLDYKLEGYIGKPELTRSNRNAMSWFVNGRYVRSFALNQAVLKAYHTLLPINRFPMIVLHVRMHPTLVDVNVHPAKLEVRFSKEPELCEFIASTLRDILLQQALIPQAAPDKAKVRTYVEQTEWQWAAASLAGGRDEPRLKPMGALVPSAEPELPPLPPESEAPAPGPDPDLAGVELDRTGVKPADDAERRSGAAAVPAESGPAAALEADYGRRDAVQAERAPEPDAGSMREPEAVRESRGGYAGGSGSPRSGSAAPAPAPNRPPAGFRLAGVQAAWQAGAGKPGEAELPPFPAVELIGQLHGTYLIASNAEGLYLIDQHAAHERINYEYYYERFGHPEEASQELLLPLTLEFTTAEAARIRDRLHLLEQAGIRLEPFGGQTFLVRSYPHWFPNGEEADLVREMTDWVLREKVPDVAKLREASAIMCSCKASIKANQRLTEAEAEALLARLAACRQPYTCPHGRPIVVKFTTYDLEKMFKRVM</sequence>
<dbReference type="RefSeq" id="WP_119793070.1">
    <property type="nucleotide sequence ID" value="NZ_QYZD01000006.1"/>
</dbReference>
<dbReference type="InterPro" id="IPR042121">
    <property type="entry name" value="MutL_C_regsub"/>
</dbReference>
<feature type="compositionally biased region" description="Basic and acidic residues" evidence="5">
    <location>
        <begin position="403"/>
        <end position="419"/>
    </location>
</feature>
<dbReference type="GO" id="GO:0004519">
    <property type="term" value="F:endonuclease activity"/>
    <property type="evidence" value="ECO:0007669"/>
    <property type="project" value="UniProtKB-KW"/>
</dbReference>
<dbReference type="InterPro" id="IPR036890">
    <property type="entry name" value="HATPase_C_sf"/>
</dbReference>
<evidence type="ECO:0000259" key="6">
    <source>
        <dbReference type="SMART" id="SM00853"/>
    </source>
</evidence>
<dbReference type="HAMAP" id="MF_00149">
    <property type="entry name" value="DNA_mis_repair"/>
    <property type="match status" value="1"/>
</dbReference>
<dbReference type="InterPro" id="IPR042120">
    <property type="entry name" value="MutL_C_dimsub"/>
</dbReference>
<dbReference type="GO" id="GO:0032300">
    <property type="term" value="C:mismatch repair complex"/>
    <property type="evidence" value="ECO:0007669"/>
    <property type="project" value="InterPro"/>
</dbReference>
<dbReference type="InterPro" id="IPR002099">
    <property type="entry name" value="MutL/Mlh/PMS"/>
</dbReference>
<feature type="compositionally biased region" description="Low complexity" evidence="5">
    <location>
        <begin position="420"/>
        <end position="433"/>
    </location>
</feature>
<dbReference type="InterPro" id="IPR020568">
    <property type="entry name" value="Ribosomal_Su5_D2-typ_SF"/>
</dbReference>
<dbReference type="GO" id="GO:0030983">
    <property type="term" value="F:mismatched DNA binding"/>
    <property type="evidence" value="ECO:0007669"/>
    <property type="project" value="InterPro"/>
</dbReference>
<dbReference type="SMART" id="SM01340">
    <property type="entry name" value="DNA_mis_repair"/>
    <property type="match status" value="1"/>
</dbReference>
<dbReference type="InterPro" id="IPR037198">
    <property type="entry name" value="MutL_C_sf"/>
</dbReference>
<evidence type="ECO:0000256" key="1">
    <source>
        <dbReference type="ARBA" id="ARBA00006082"/>
    </source>
</evidence>
<comment type="caution">
    <text evidence="8">The sequence shown here is derived from an EMBL/GenBank/DDBJ whole genome shotgun (WGS) entry which is preliminary data.</text>
</comment>
<feature type="compositionally biased region" description="Basic and acidic residues" evidence="5">
    <location>
        <begin position="437"/>
        <end position="467"/>
    </location>
</feature>
<evidence type="ECO:0000256" key="3">
    <source>
        <dbReference type="ARBA" id="ARBA00023204"/>
    </source>
</evidence>
<dbReference type="SUPFAM" id="SSF55874">
    <property type="entry name" value="ATPase domain of HSP90 chaperone/DNA topoisomerase II/histidine kinase"/>
    <property type="match status" value="1"/>
</dbReference>
<dbReference type="PANTHER" id="PTHR10073:SF12">
    <property type="entry name" value="DNA MISMATCH REPAIR PROTEIN MLH1"/>
    <property type="match status" value="1"/>
</dbReference>
<evidence type="ECO:0000313" key="8">
    <source>
        <dbReference type="EMBL" id="RJG24593.1"/>
    </source>
</evidence>
<evidence type="ECO:0000256" key="5">
    <source>
        <dbReference type="SAM" id="MobiDB-lite"/>
    </source>
</evidence>
<dbReference type="InterPro" id="IPR014790">
    <property type="entry name" value="MutL_C"/>
</dbReference>
<keyword evidence="3 4" id="KW-0234">DNA repair</keyword>
<dbReference type="Pfam" id="PF08676">
    <property type="entry name" value="MutL_C"/>
    <property type="match status" value="1"/>
</dbReference>
<keyword evidence="8" id="KW-0378">Hydrolase</keyword>
<dbReference type="Pfam" id="PF01119">
    <property type="entry name" value="DNA_mis_repair"/>
    <property type="match status" value="1"/>
</dbReference>
<dbReference type="InterPro" id="IPR020667">
    <property type="entry name" value="DNA_mismatch_repair_MutL"/>
</dbReference>
<organism evidence="8 9">
    <name type="scientific">Paenibacillus thiaminolyticus</name>
    <name type="common">Bacillus thiaminolyticus</name>
    <dbReference type="NCBI Taxonomy" id="49283"/>
    <lineage>
        <taxon>Bacteria</taxon>
        <taxon>Bacillati</taxon>
        <taxon>Bacillota</taxon>
        <taxon>Bacilli</taxon>
        <taxon>Bacillales</taxon>
        <taxon>Paenibacillaceae</taxon>
        <taxon>Paenibacillus</taxon>
    </lineage>
</organism>
<dbReference type="InterPro" id="IPR014762">
    <property type="entry name" value="DNA_mismatch_repair_CS"/>
</dbReference>
<keyword evidence="2 4" id="KW-0227">DNA damage</keyword>
<dbReference type="InterPro" id="IPR013507">
    <property type="entry name" value="DNA_mismatch_S5_2-like"/>
</dbReference>
<dbReference type="Gene3D" id="3.30.1370.100">
    <property type="entry name" value="MutL, C-terminal domain, regulatory subdomain"/>
    <property type="match status" value="1"/>
</dbReference>
<dbReference type="NCBIfam" id="TIGR00585">
    <property type="entry name" value="mutl"/>
    <property type="match status" value="1"/>
</dbReference>
<dbReference type="PROSITE" id="PS00058">
    <property type="entry name" value="DNA_MISMATCH_REPAIR_1"/>
    <property type="match status" value="1"/>
</dbReference>
<accession>A0A3A3GIX0</accession>
<dbReference type="Proteomes" id="UP000266177">
    <property type="component" value="Unassembled WGS sequence"/>
</dbReference>
<feature type="domain" description="DNA mismatch repair protein S5" evidence="7">
    <location>
        <begin position="209"/>
        <end position="327"/>
    </location>
</feature>
<dbReference type="EMBL" id="QYZD01000006">
    <property type="protein sequence ID" value="RJG24593.1"/>
    <property type="molecule type" value="Genomic_DNA"/>
</dbReference>
<gene>
    <name evidence="4 8" type="primary">mutL</name>
    <name evidence="8" type="ORF">DQX05_09735</name>
</gene>
<feature type="domain" description="MutL C-terminal dimerisation" evidence="6">
    <location>
        <begin position="524"/>
        <end position="666"/>
    </location>
</feature>
<comment type="function">
    <text evidence="4">This protein is involved in the repair of mismatches in DNA. It is required for dam-dependent methyl-directed DNA mismatch repair. May act as a 'molecular matchmaker', a protein that promotes the formation of a stable complex between two or more DNA-binding proteins in an ATP-dependent manner without itself being part of a final effector complex.</text>
</comment>
<dbReference type="SUPFAM" id="SSF118116">
    <property type="entry name" value="DNA mismatch repair protein MutL"/>
    <property type="match status" value="1"/>
</dbReference>
<name>A0A3A3GIX0_PANTH</name>
<dbReference type="CDD" id="cd00782">
    <property type="entry name" value="MutL_Trans"/>
    <property type="match status" value="1"/>
</dbReference>
<evidence type="ECO:0000256" key="2">
    <source>
        <dbReference type="ARBA" id="ARBA00022763"/>
    </source>
</evidence>
<feature type="region of interest" description="Disordered" evidence="5">
    <location>
        <begin position="362"/>
        <end position="494"/>
    </location>
</feature>
<dbReference type="GO" id="GO:0005524">
    <property type="term" value="F:ATP binding"/>
    <property type="evidence" value="ECO:0007669"/>
    <property type="project" value="InterPro"/>
</dbReference>
<reference evidence="8 9" key="1">
    <citation type="submission" date="2018-09" db="EMBL/GenBank/DDBJ databases">
        <title>Paenibacillus SK2017-BO5.</title>
        <authorList>
            <person name="Piskunova J.V."/>
            <person name="Dubiley S.A."/>
            <person name="Severinov K.V."/>
        </authorList>
    </citation>
    <scope>NUCLEOTIDE SEQUENCE [LARGE SCALE GENOMIC DNA]</scope>
    <source>
        <strain evidence="8 9">BO5</strain>
    </source>
</reference>
<dbReference type="SMART" id="SM00853">
    <property type="entry name" value="MutL_C"/>
    <property type="match status" value="1"/>
</dbReference>
<protein>
    <recommendedName>
        <fullName evidence="4">DNA mismatch repair protein MutL</fullName>
    </recommendedName>
</protein>
<keyword evidence="8" id="KW-0255">Endonuclease</keyword>
<dbReference type="GO" id="GO:0016887">
    <property type="term" value="F:ATP hydrolysis activity"/>
    <property type="evidence" value="ECO:0007669"/>
    <property type="project" value="InterPro"/>
</dbReference>
<dbReference type="FunFam" id="3.30.565.10:FF:000003">
    <property type="entry name" value="DNA mismatch repair endonuclease MutL"/>
    <property type="match status" value="1"/>
</dbReference>
<feature type="compositionally biased region" description="Pro residues" evidence="5">
    <location>
        <begin position="380"/>
        <end position="396"/>
    </location>
</feature>
<dbReference type="Gene3D" id="3.30.230.10">
    <property type="match status" value="1"/>
</dbReference>